<keyword evidence="10" id="KW-1185">Reference proteome</keyword>
<reference evidence="9" key="1">
    <citation type="submission" date="2023-07" db="EMBL/GenBank/DDBJ databases">
        <title>Degradation of tert-butanol by M. austroafricanum TBA100.</title>
        <authorList>
            <person name="Helbich S."/>
            <person name="Vainshtein Y."/>
        </authorList>
    </citation>
    <scope>NUCLEOTIDE SEQUENCE</scope>
    <source>
        <strain evidence="9">TBA100</strain>
    </source>
</reference>
<dbReference type="SUPFAM" id="SSF48264">
    <property type="entry name" value="Cytochrome P450"/>
    <property type="match status" value="1"/>
</dbReference>
<dbReference type="InterPro" id="IPR036396">
    <property type="entry name" value="Cyt_P450_sf"/>
</dbReference>
<comment type="similarity">
    <text evidence="2 8">Belongs to the cytochrome P450 family.</text>
</comment>
<dbReference type="RefSeq" id="WP_208676938.1">
    <property type="nucleotide sequence ID" value="NZ_CP070380.1"/>
</dbReference>
<sequence>MTVRRIDLGLALFHDEFLQDPHPLYARMHAEAPVHRVGDSDFFAVCGWDAITDAVARPGDFSSNLTGAMRYQVDGTVSLLPLDSLGSPTQALATADDPAHAAHRKLLVPHLAAKRVRALETFAENTMHALWQQMPAGAPVEWMAAVADRLPMTVVCKLIGVPAEDVDRIAAWAYASTQILEGRVDEHTLTAAGTAALELAGYIADKLVRASLDPGENLLGCIATACAAGELNDLTAQVMLVTLFSAGGESTAALIGSATQIIATRPDVQQRLRADPGLIPAFLEEVLRFEPPFRGHYRHVVRDCALAGQELTAGSRLLLLWGAANRDPARFHAPDEFQIERTNSKAHIAFGKGAHFCIGAALARFEARIVIDHLLRHTSWVDSAGPGRWLPSLLVRRLDELPLTMT</sequence>
<dbReference type="InterPro" id="IPR002397">
    <property type="entry name" value="Cyt_P450_B"/>
</dbReference>
<evidence type="ECO:0000313" key="10">
    <source>
        <dbReference type="Proteomes" id="UP001172687"/>
    </source>
</evidence>
<evidence type="ECO:0000256" key="7">
    <source>
        <dbReference type="ARBA" id="ARBA00023033"/>
    </source>
</evidence>
<dbReference type="PANTHER" id="PTHR46696:SF4">
    <property type="entry name" value="BIOTIN BIOSYNTHESIS CYTOCHROME P450"/>
    <property type="match status" value="1"/>
</dbReference>
<evidence type="ECO:0000256" key="8">
    <source>
        <dbReference type="RuleBase" id="RU000461"/>
    </source>
</evidence>
<evidence type="ECO:0000256" key="1">
    <source>
        <dbReference type="ARBA" id="ARBA00001971"/>
    </source>
</evidence>
<dbReference type="PRINTS" id="PR00359">
    <property type="entry name" value="BP450"/>
</dbReference>
<dbReference type="Pfam" id="PF00067">
    <property type="entry name" value="p450"/>
    <property type="match status" value="1"/>
</dbReference>
<dbReference type="PRINTS" id="PR00385">
    <property type="entry name" value="P450"/>
</dbReference>
<comment type="caution">
    <text evidence="9">The sequence shown here is derived from an EMBL/GenBank/DDBJ whole genome shotgun (WGS) entry which is preliminary data.</text>
</comment>
<keyword evidence="5 8" id="KW-0560">Oxidoreductase</keyword>
<dbReference type="InterPro" id="IPR017972">
    <property type="entry name" value="Cyt_P450_CS"/>
</dbReference>
<organism evidence="9 10">
    <name type="scientific">Mycolicibacterium austroafricanum</name>
    <name type="common">Mycobacterium austroafricanum</name>
    <dbReference type="NCBI Taxonomy" id="39687"/>
    <lineage>
        <taxon>Bacteria</taxon>
        <taxon>Bacillati</taxon>
        <taxon>Actinomycetota</taxon>
        <taxon>Actinomycetes</taxon>
        <taxon>Mycobacteriales</taxon>
        <taxon>Mycobacteriaceae</taxon>
        <taxon>Mycolicibacterium</taxon>
    </lineage>
</organism>
<comment type="cofactor">
    <cofactor evidence="1">
        <name>heme</name>
        <dbReference type="ChEBI" id="CHEBI:30413"/>
    </cofactor>
</comment>
<evidence type="ECO:0000256" key="6">
    <source>
        <dbReference type="ARBA" id="ARBA00023004"/>
    </source>
</evidence>
<evidence type="ECO:0000256" key="3">
    <source>
        <dbReference type="ARBA" id="ARBA00022617"/>
    </source>
</evidence>
<dbReference type="PROSITE" id="PS00086">
    <property type="entry name" value="CYTOCHROME_P450"/>
    <property type="match status" value="1"/>
</dbReference>
<evidence type="ECO:0000313" key="9">
    <source>
        <dbReference type="EMBL" id="MDN4519730.1"/>
    </source>
</evidence>
<keyword evidence="6 8" id="KW-0408">Iron</keyword>
<evidence type="ECO:0000256" key="5">
    <source>
        <dbReference type="ARBA" id="ARBA00023002"/>
    </source>
</evidence>
<dbReference type="InterPro" id="IPR001128">
    <property type="entry name" value="Cyt_P450"/>
</dbReference>
<evidence type="ECO:0000256" key="2">
    <source>
        <dbReference type="ARBA" id="ARBA00010617"/>
    </source>
</evidence>
<dbReference type="Proteomes" id="UP001172687">
    <property type="component" value="Unassembled WGS sequence"/>
</dbReference>
<keyword evidence="7 8" id="KW-0503">Monooxygenase</keyword>
<proteinExistence type="inferred from homology"/>
<protein>
    <submittedName>
        <fullName evidence="9">Cytochrome P450</fullName>
    </submittedName>
</protein>
<dbReference type="EMBL" id="JAUHTC010000060">
    <property type="protein sequence ID" value="MDN4519730.1"/>
    <property type="molecule type" value="Genomic_DNA"/>
</dbReference>
<dbReference type="Gene3D" id="1.10.630.10">
    <property type="entry name" value="Cytochrome P450"/>
    <property type="match status" value="1"/>
</dbReference>
<evidence type="ECO:0000256" key="4">
    <source>
        <dbReference type="ARBA" id="ARBA00022723"/>
    </source>
</evidence>
<name>A0ABT8HG34_MYCAO</name>
<keyword evidence="4 8" id="KW-0479">Metal-binding</keyword>
<accession>A0ABT8HG34</accession>
<keyword evidence="3 8" id="KW-0349">Heme</keyword>
<gene>
    <name evidence="9" type="ORF">QYF68_18205</name>
</gene>
<dbReference type="PANTHER" id="PTHR46696">
    <property type="entry name" value="P450, PUTATIVE (EUROFUNG)-RELATED"/>
    <property type="match status" value="1"/>
</dbReference>